<name>A0ABP5XJ90_9ACTN</name>
<dbReference type="PIRSF" id="PIRSF006060">
    <property type="entry name" value="AA_transporter"/>
    <property type="match status" value="1"/>
</dbReference>
<feature type="transmembrane region" description="Helical" evidence="6">
    <location>
        <begin position="61"/>
        <end position="83"/>
    </location>
</feature>
<dbReference type="Gene3D" id="1.20.1740.10">
    <property type="entry name" value="Amino acid/polyamine transporter I"/>
    <property type="match status" value="1"/>
</dbReference>
<feature type="transmembrane region" description="Helical" evidence="6">
    <location>
        <begin position="420"/>
        <end position="439"/>
    </location>
</feature>
<organism evidence="7 8">
    <name type="scientific">Actinomadura vinacea</name>
    <dbReference type="NCBI Taxonomy" id="115336"/>
    <lineage>
        <taxon>Bacteria</taxon>
        <taxon>Bacillati</taxon>
        <taxon>Actinomycetota</taxon>
        <taxon>Actinomycetes</taxon>
        <taxon>Streptosporangiales</taxon>
        <taxon>Thermomonosporaceae</taxon>
        <taxon>Actinomadura</taxon>
    </lineage>
</organism>
<evidence type="ECO:0000313" key="7">
    <source>
        <dbReference type="EMBL" id="GAA2457606.1"/>
    </source>
</evidence>
<comment type="caution">
    <text evidence="7">The sequence shown here is derived from an EMBL/GenBank/DDBJ whole genome shotgun (WGS) entry which is preliminary data.</text>
</comment>
<comment type="subcellular location">
    <subcellularLocation>
        <location evidence="1">Membrane</location>
        <topology evidence="1">Multi-pass membrane protein</topology>
    </subcellularLocation>
</comment>
<keyword evidence="4 6" id="KW-1133">Transmembrane helix</keyword>
<dbReference type="InterPro" id="IPR002293">
    <property type="entry name" value="AA/rel_permease1"/>
</dbReference>
<dbReference type="Proteomes" id="UP001501231">
    <property type="component" value="Unassembled WGS sequence"/>
</dbReference>
<reference evidence="8" key="1">
    <citation type="journal article" date="2019" name="Int. J. Syst. Evol. Microbiol.">
        <title>The Global Catalogue of Microorganisms (GCM) 10K type strain sequencing project: providing services to taxonomists for standard genome sequencing and annotation.</title>
        <authorList>
            <consortium name="The Broad Institute Genomics Platform"/>
            <consortium name="The Broad Institute Genome Sequencing Center for Infectious Disease"/>
            <person name="Wu L."/>
            <person name="Ma J."/>
        </authorList>
    </citation>
    <scope>NUCLEOTIDE SEQUENCE [LARGE SCALE GENOMIC DNA]</scope>
    <source>
        <strain evidence="8">JCM 3325</strain>
    </source>
</reference>
<proteinExistence type="predicted"/>
<keyword evidence="2" id="KW-0813">Transport</keyword>
<dbReference type="RefSeq" id="WP_344598168.1">
    <property type="nucleotide sequence ID" value="NZ_BAAARW010000046.1"/>
</dbReference>
<evidence type="ECO:0000313" key="8">
    <source>
        <dbReference type="Proteomes" id="UP001501231"/>
    </source>
</evidence>
<feature type="transmembrane region" description="Helical" evidence="6">
    <location>
        <begin position="104"/>
        <end position="125"/>
    </location>
</feature>
<dbReference type="EMBL" id="BAAARW010000046">
    <property type="protein sequence ID" value="GAA2457606.1"/>
    <property type="molecule type" value="Genomic_DNA"/>
</dbReference>
<feature type="transmembrane region" description="Helical" evidence="6">
    <location>
        <begin position="210"/>
        <end position="233"/>
    </location>
</feature>
<evidence type="ECO:0000256" key="1">
    <source>
        <dbReference type="ARBA" id="ARBA00004141"/>
    </source>
</evidence>
<gene>
    <name evidence="7" type="ORF">GCM10010191_91720</name>
</gene>
<evidence type="ECO:0000256" key="3">
    <source>
        <dbReference type="ARBA" id="ARBA00022692"/>
    </source>
</evidence>
<feature type="transmembrane region" description="Helical" evidence="6">
    <location>
        <begin position="137"/>
        <end position="158"/>
    </location>
</feature>
<accession>A0ABP5XJ90</accession>
<keyword evidence="5 6" id="KW-0472">Membrane</keyword>
<sequence length="500" mass="52707">MSTTSEAAADDARLAALGYESHFKRDMSLWANFSLGFTYLSPVVGVYALFAFSLATAGPPMIWAFVIAGIGQLLVALVFGEIVSQYPVSGGIYPWARRLWGRRWAWMSGWIYLFALLTTIASVTYSAGPYAAALLGYRPTVTTTIVCALVVLAVATVINLSGTRWLALAAIIGFAAELLGALAVGVWLLATERHHGLGVFFDGQGTGAGGSYAAAFLAASLIGIFQFFGFEACGDVAEEVRDPARRIPRAMRMTIYVGGAAATFVTLALVLSVADFGAVISERDTDPVTTALTAAFGSGAVKVILGIVLISFVSCAMSLQAAASRLTYAYARDDMIVGSRVLARFSAARHVPPYALLLAAVLPALLVIGSKVSADALTKIISFASLGIYLAFQMIVLAALRARLRGWKPAGPFTLGRWGAAVNVAALVYGVAAIVNMSWPRTPEAPWYDDYIVPLSGTVVIVLGLVYMAVTRHYGRGDAPAGDAIPASPRKIPADSLATP</sequence>
<evidence type="ECO:0000256" key="6">
    <source>
        <dbReference type="SAM" id="Phobius"/>
    </source>
</evidence>
<protein>
    <submittedName>
        <fullName evidence="7">Amino acid permease</fullName>
    </submittedName>
</protein>
<feature type="transmembrane region" description="Helical" evidence="6">
    <location>
        <begin position="451"/>
        <end position="470"/>
    </location>
</feature>
<dbReference type="PANTHER" id="PTHR45649:SF26">
    <property type="entry name" value="OS04G0435100 PROTEIN"/>
    <property type="match status" value="1"/>
</dbReference>
<feature type="transmembrane region" description="Helical" evidence="6">
    <location>
        <begin position="294"/>
        <end position="319"/>
    </location>
</feature>
<evidence type="ECO:0000256" key="4">
    <source>
        <dbReference type="ARBA" id="ARBA00022989"/>
    </source>
</evidence>
<feature type="transmembrane region" description="Helical" evidence="6">
    <location>
        <begin position="165"/>
        <end position="190"/>
    </location>
</feature>
<keyword evidence="3 6" id="KW-0812">Transmembrane</keyword>
<feature type="transmembrane region" description="Helical" evidence="6">
    <location>
        <begin position="354"/>
        <end position="374"/>
    </location>
</feature>
<feature type="transmembrane region" description="Helical" evidence="6">
    <location>
        <begin position="29"/>
        <end position="55"/>
    </location>
</feature>
<dbReference type="PANTHER" id="PTHR45649">
    <property type="entry name" value="AMINO-ACID PERMEASE BAT1"/>
    <property type="match status" value="1"/>
</dbReference>
<feature type="transmembrane region" description="Helical" evidence="6">
    <location>
        <begin position="254"/>
        <end position="274"/>
    </location>
</feature>
<evidence type="ECO:0000256" key="5">
    <source>
        <dbReference type="ARBA" id="ARBA00023136"/>
    </source>
</evidence>
<keyword evidence="8" id="KW-1185">Reference proteome</keyword>
<feature type="transmembrane region" description="Helical" evidence="6">
    <location>
        <begin position="380"/>
        <end position="400"/>
    </location>
</feature>
<evidence type="ECO:0000256" key="2">
    <source>
        <dbReference type="ARBA" id="ARBA00022448"/>
    </source>
</evidence>
<dbReference type="Pfam" id="PF13520">
    <property type="entry name" value="AA_permease_2"/>
    <property type="match status" value="1"/>
</dbReference>